<evidence type="ECO:0000256" key="5">
    <source>
        <dbReference type="SAM" id="Coils"/>
    </source>
</evidence>
<dbReference type="AlphaFoldDB" id="A0AAV2CDH5"/>
<evidence type="ECO:0000256" key="2">
    <source>
        <dbReference type="ARBA" id="ARBA00022771"/>
    </source>
</evidence>
<keyword evidence="8" id="KW-1185">Reference proteome</keyword>
<keyword evidence="1" id="KW-0479">Metal-binding</keyword>
<dbReference type="GO" id="GO:0008270">
    <property type="term" value="F:zinc ion binding"/>
    <property type="evidence" value="ECO:0007669"/>
    <property type="project" value="UniProtKB-KW"/>
</dbReference>
<reference evidence="7 8" key="1">
    <citation type="submission" date="2024-04" db="EMBL/GenBank/DDBJ databases">
        <authorList>
            <person name="Fracassetti M."/>
        </authorList>
    </citation>
    <scope>NUCLEOTIDE SEQUENCE [LARGE SCALE GENOMIC DNA]</scope>
</reference>
<proteinExistence type="predicted"/>
<evidence type="ECO:0000256" key="4">
    <source>
        <dbReference type="PROSITE-ProRule" id="PRU01343"/>
    </source>
</evidence>
<feature type="domain" description="GRF-type" evidence="6">
    <location>
        <begin position="23"/>
        <end position="67"/>
    </location>
</feature>
<protein>
    <recommendedName>
        <fullName evidence="6">GRF-type domain-containing protein</fullName>
    </recommendedName>
</protein>
<evidence type="ECO:0000256" key="1">
    <source>
        <dbReference type="ARBA" id="ARBA00022723"/>
    </source>
</evidence>
<accession>A0AAV2CDH5</accession>
<organism evidence="7 8">
    <name type="scientific">Linum trigynum</name>
    <dbReference type="NCBI Taxonomy" id="586398"/>
    <lineage>
        <taxon>Eukaryota</taxon>
        <taxon>Viridiplantae</taxon>
        <taxon>Streptophyta</taxon>
        <taxon>Embryophyta</taxon>
        <taxon>Tracheophyta</taxon>
        <taxon>Spermatophyta</taxon>
        <taxon>Magnoliopsida</taxon>
        <taxon>eudicotyledons</taxon>
        <taxon>Gunneridae</taxon>
        <taxon>Pentapetalae</taxon>
        <taxon>rosids</taxon>
        <taxon>fabids</taxon>
        <taxon>Malpighiales</taxon>
        <taxon>Linaceae</taxon>
        <taxon>Linum</taxon>
    </lineage>
</organism>
<keyword evidence="3" id="KW-0862">Zinc</keyword>
<dbReference type="Pfam" id="PF06839">
    <property type="entry name" value="Zn_ribbon_GRF"/>
    <property type="match status" value="1"/>
</dbReference>
<feature type="coiled-coil region" evidence="5">
    <location>
        <begin position="81"/>
        <end position="131"/>
    </location>
</feature>
<sequence length="136" mass="15828">MASRRNWANLVDDFEYDEEEVKCGCGLRAARKISHTTKNPNRKFFGCPKYGSKTSEPCDFFQWYDIRVDVFKSTRMLSELVAKLTLENEELRASLERLGARLAKETATPCCVEISEEMQTVKQRLEHLELESSRRK</sequence>
<dbReference type="PANTHER" id="PTHR33248">
    <property type="entry name" value="ZINC ION-BINDING PROTEIN"/>
    <property type="match status" value="1"/>
</dbReference>
<dbReference type="EMBL" id="OZ034813">
    <property type="protein sequence ID" value="CAL1354465.1"/>
    <property type="molecule type" value="Genomic_DNA"/>
</dbReference>
<dbReference type="PROSITE" id="PS51999">
    <property type="entry name" value="ZF_GRF"/>
    <property type="match status" value="1"/>
</dbReference>
<evidence type="ECO:0000313" key="7">
    <source>
        <dbReference type="EMBL" id="CAL1354465.1"/>
    </source>
</evidence>
<keyword evidence="5" id="KW-0175">Coiled coil</keyword>
<evidence type="ECO:0000313" key="8">
    <source>
        <dbReference type="Proteomes" id="UP001497516"/>
    </source>
</evidence>
<evidence type="ECO:0000259" key="6">
    <source>
        <dbReference type="PROSITE" id="PS51999"/>
    </source>
</evidence>
<evidence type="ECO:0000256" key="3">
    <source>
        <dbReference type="ARBA" id="ARBA00022833"/>
    </source>
</evidence>
<dbReference type="InterPro" id="IPR010666">
    <property type="entry name" value="Znf_GRF"/>
</dbReference>
<keyword evidence="2 4" id="KW-0863">Zinc-finger</keyword>
<dbReference type="Proteomes" id="UP001497516">
    <property type="component" value="Chromosome 1"/>
</dbReference>
<gene>
    <name evidence="7" type="ORF">LTRI10_LOCUS2274</name>
</gene>
<name>A0AAV2CDH5_9ROSI</name>